<proteinExistence type="predicted"/>
<keyword evidence="2" id="KW-0808">Transferase</keyword>
<evidence type="ECO:0000256" key="4">
    <source>
        <dbReference type="ARBA" id="ARBA00022723"/>
    </source>
</evidence>
<name>A0ABQ7AS38_BRACR</name>
<dbReference type="InterPro" id="IPR005299">
    <property type="entry name" value="MeTrfase_7"/>
</dbReference>
<comment type="caution">
    <text evidence="7">The sequence shown here is derived from an EMBL/GenBank/DDBJ whole genome shotgun (WGS) entry which is preliminary data.</text>
</comment>
<organism evidence="7 8">
    <name type="scientific">Brassica cretica</name>
    <name type="common">Mustard</name>
    <dbReference type="NCBI Taxonomy" id="69181"/>
    <lineage>
        <taxon>Eukaryota</taxon>
        <taxon>Viridiplantae</taxon>
        <taxon>Streptophyta</taxon>
        <taxon>Embryophyta</taxon>
        <taxon>Tracheophyta</taxon>
        <taxon>Spermatophyta</taxon>
        <taxon>Magnoliopsida</taxon>
        <taxon>eudicotyledons</taxon>
        <taxon>Gunneridae</taxon>
        <taxon>Pentapetalae</taxon>
        <taxon>rosids</taxon>
        <taxon>malvids</taxon>
        <taxon>Brassicales</taxon>
        <taxon>Brassicaceae</taxon>
        <taxon>Brassiceae</taxon>
        <taxon>Brassica</taxon>
    </lineage>
</organism>
<protein>
    <submittedName>
        <fullName evidence="7">Uncharacterized protein</fullName>
    </submittedName>
</protein>
<feature type="region of interest" description="Disordered" evidence="6">
    <location>
        <begin position="347"/>
        <end position="367"/>
    </location>
</feature>
<keyword evidence="8" id="KW-1185">Reference proteome</keyword>
<evidence type="ECO:0000256" key="3">
    <source>
        <dbReference type="ARBA" id="ARBA00022691"/>
    </source>
</evidence>
<accession>A0ABQ7AS38</accession>
<keyword evidence="3" id="KW-0949">S-adenosyl-L-methionine</keyword>
<evidence type="ECO:0000256" key="2">
    <source>
        <dbReference type="ARBA" id="ARBA00022679"/>
    </source>
</evidence>
<gene>
    <name evidence="7" type="ORF">DY000_02063137</name>
</gene>
<keyword evidence="4" id="KW-0479">Metal-binding</keyword>
<dbReference type="Pfam" id="PF03492">
    <property type="entry name" value="Methyltransf_7"/>
    <property type="match status" value="2"/>
</dbReference>
<dbReference type="InterPro" id="IPR029063">
    <property type="entry name" value="SAM-dependent_MTases_sf"/>
</dbReference>
<dbReference type="Gene3D" id="1.10.1200.270">
    <property type="entry name" value="Methyltransferase, alpha-helical capping domain"/>
    <property type="match status" value="1"/>
</dbReference>
<keyword evidence="5" id="KW-0460">Magnesium</keyword>
<evidence type="ECO:0000313" key="8">
    <source>
        <dbReference type="Proteomes" id="UP000266723"/>
    </source>
</evidence>
<keyword evidence="1" id="KW-0489">Methyltransferase</keyword>
<evidence type="ECO:0000256" key="5">
    <source>
        <dbReference type="ARBA" id="ARBA00022842"/>
    </source>
</evidence>
<dbReference type="Proteomes" id="UP000266723">
    <property type="component" value="Unassembled WGS sequence"/>
</dbReference>
<reference evidence="7 8" key="1">
    <citation type="journal article" date="2020" name="BMC Genomics">
        <title>Intraspecific diversification of the crop wild relative Brassica cretica Lam. using demographic model selection.</title>
        <authorList>
            <person name="Kioukis A."/>
            <person name="Michalopoulou V.A."/>
            <person name="Briers L."/>
            <person name="Pirintsos S."/>
            <person name="Studholme D.J."/>
            <person name="Pavlidis P."/>
            <person name="Sarris P.F."/>
        </authorList>
    </citation>
    <scope>NUCLEOTIDE SEQUENCE [LARGE SCALE GENOMIC DNA]</scope>
    <source>
        <strain evidence="8">cv. PFS-1207/04</strain>
    </source>
</reference>
<sequence>MATTPQWIMIGGDGPESYSQHSSYQRALLETAKEKLNEAISANLSLDLISDRFTVADFGCASGPNTFVAVQNIIDAVEDKYRKETGQNPAENIEFQVLFNDSTTNDFNTLFQALPAGRRYYSAGVPGSFFGRVLPKHSFHIGVISYAFHFTSEYPKGITDRDSPMWNRDMHCTGFNEAVKKAYLDQYSADTKNLLDARAEELVPGGLMLLFGSGLRDGVKMSETAKGMVMDFIGASLNDLAQQGAIRQDKVDSFSTPLYFAEEGELRQIIKENGKFTIEAFEDIHHPNGEFSLDPKILAVSFRASFGAFLSSYFGEDTMMKVFELVEVKAQKEFSKIQNAKPGMHKLDELHEPDNLNKSTGTKRRPTSKWRTSVGVQVCRCLRIKQEKILVMATTPQWVMIGGEGPESYNQHSSYQGALLEAAKEKMNEAISAKLSLDLISGRFTVADFGCASGPNTFVAVQNIIDAVEDKYRKATGQNPAENIEFQVLFNDSTTNDFNTLFQALPAGRRYYSAGVPGSFFSRVLPKHSFHIGVISYAFHFTSENPKGITDRDSPLWNRDIHCTGFNVAVKKAYLDQYSADTKNLLDARAEEIIPGELMLLFGSGLRDGVKMSETAKGMVLDFIGASLNDLAQQGVIEQDKVDPFSTPLYVAEESELRQIIKACCGALLSAHFGVDTMRKAFELVEVKAREEFSRIQNAKPGMQYFIVLRKN</sequence>
<dbReference type="SUPFAM" id="SSF53335">
    <property type="entry name" value="S-adenosyl-L-methionine-dependent methyltransferases"/>
    <property type="match status" value="2"/>
</dbReference>
<dbReference type="Gene3D" id="3.40.50.150">
    <property type="entry name" value="Vaccinia Virus protein VP39"/>
    <property type="match status" value="2"/>
</dbReference>
<evidence type="ECO:0000256" key="1">
    <source>
        <dbReference type="ARBA" id="ARBA00022603"/>
    </source>
</evidence>
<evidence type="ECO:0000256" key="6">
    <source>
        <dbReference type="SAM" id="MobiDB-lite"/>
    </source>
</evidence>
<dbReference type="PANTHER" id="PTHR31009">
    <property type="entry name" value="S-ADENOSYL-L-METHIONINE:CARBOXYL METHYLTRANSFERASE FAMILY PROTEIN"/>
    <property type="match status" value="1"/>
</dbReference>
<dbReference type="EMBL" id="QGKV02001556">
    <property type="protein sequence ID" value="KAF3516946.1"/>
    <property type="molecule type" value="Genomic_DNA"/>
</dbReference>
<evidence type="ECO:0000313" key="7">
    <source>
        <dbReference type="EMBL" id="KAF3516946.1"/>
    </source>
</evidence>
<dbReference type="InterPro" id="IPR042086">
    <property type="entry name" value="MeTrfase_capping"/>
</dbReference>